<dbReference type="GO" id="GO:0016301">
    <property type="term" value="F:kinase activity"/>
    <property type="evidence" value="ECO:0007669"/>
    <property type="project" value="UniProtKB-KW"/>
</dbReference>
<evidence type="ECO:0000256" key="10">
    <source>
        <dbReference type="SAM" id="Phobius"/>
    </source>
</evidence>
<feature type="transmembrane region" description="Helical" evidence="10">
    <location>
        <begin position="66"/>
        <end position="87"/>
    </location>
</feature>
<dbReference type="SUPFAM" id="SSF55874">
    <property type="entry name" value="ATPase domain of HSP90 chaperone/DNA topoisomerase II/histidine kinase"/>
    <property type="match status" value="1"/>
</dbReference>
<feature type="compositionally biased region" description="Basic and acidic residues" evidence="9">
    <location>
        <begin position="793"/>
        <end position="806"/>
    </location>
</feature>
<organism evidence="12 13">
    <name type="scientific">Propioniciclava soli</name>
    <dbReference type="NCBI Taxonomy" id="2775081"/>
    <lineage>
        <taxon>Bacteria</taxon>
        <taxon>Bacillati</taxon>
        <taxon>Actinomycetota</taxon>
        <taxon>Actinomycetes</taxon>
        <taxon>Propionibacteriales</taxon>
        <taxon>Propionibacteriaceae</taxon>
        <taxon>Propioniciclava</taxon>
    </lineage>
</organism>
<comment type="catalytic activity">
    <reaction evidence="1">
        <text>ATP + protein L-histidine = ADP + protein N-phospho-L-histidine.</text>
        <dbReference type="EC" id="2.7.13.3"/>
    </reaction>
</comment>
<feature type="region of interest" description="Disordered" evidence="9">
    <location>
        <begin position="793"/>
        <end position="812"/>
    </location>
</feature>
<dbReference type="PANTHER" id="PTHR24421:SF10">
    <property type="entry name" value="NITRATE_NITRITE SENSOR PROTEIN NARQ"/>
    <property type="match status" value="1"/>
</dbReference>
<keyword evidence="6 12" id="KW-0418">Kinase</keyword>
<dbReference type="Gene3D" id="1.20.5.1930">
    <property type="match status" value="1"/>
</dbReference>
<dbReference type="InterPro" id="IPR011712">
    <property type="entry name" value="Sig_transdc_His_kin_sub3_dim/P"/>
</dbReference>
<dbReference type="InterPro" id="IPR050482">
    <property type="entry name" value="Sensor_HK_TwoCompSys"/>
</dbReference>
<gene>
    <name evidence="12" type="ORF">PCC79_16330</name>
</gene>
<keyword evidence="13" id="KW-1185">Reference proteome</keyword>
<evidence type="ECO:0000256" key="2">
    <source>
        <dbReference type="ARBA" id="ARBA00012438"/>
    </source>
</evidence>
<sequence>MWNSPSRQPDLHPRDRSDAGIDRTDAAPRRARAALPRPLRAMRWVLIATAFVDLTSTLSTHAASGVGAPVAVPIALSSTLAVVTTVFRPKLGVLLSAIPLASTFVVILGQDVLPLLVGILVMTAVGSRRAVLLTLTVYLAHTVAVGLRTHSPALGFSIALVLGVAAAGLVTRALLARSHRVRDDIARLQRETERIARDERAALADELSTLLTDELADQQRVLGRSLAAADAAGMRGALAGIEASSREALAQLRGLVSTLRGRPSYDPADGGGEPTDLVMVAEEAEDLLVGHGHPVALEIARPPEGAGDFSSDLLANALRAAVPLVASHAPAGVECTLRLAHTPDAAVLEISHPSLDEPAPLTTPLRSVQQRVEATGGAMDLTTGGGLWRLRVTLPTRPAAASAAPRDSLRHLLRRRKLDEVLQWGALLPLTAATVLVAAEAITLHQQDDPWHTTALWALVLLGTTASVWRWWLGIGVQVAVLVLSLLWARADVLAGQPAQASLVVLTALAVIRDTRWGWAMAGGWLLYTAAWFGGVDPRLMTLSLVDPGLGVIIGLVVQYFLRLRTHQLGQLRDETLRHDEARDSVRTELAGELHDIVAHQLSLITMQVGAHARESDPSAVRNTLERVATINRSAQADLALLLHVMRAEPASADAAPADADAAWLSPTRAAHAAAATLRDAGRQVSVDVDPAVDLTDPSTQKTLTRIIREAATNILRYSAAGASCSLRATRDDAHLELTITNALPAAPLRSDHSTGFGLLGLDERVRLTGGTLTAGPVGQSWQVWATLPTRLHVDPRPRPPEDSGVRRPAAA</sequence>
<evidence type="ECO:0000256" key="5">
    <source>
        <dbReference type="ARBA" id="ARBA00022741"/>
    </source>
</evidence>
<dbReference type="CDD" id="cd16917">
    <property type="entry name" value="HATPase_UhpB-NarQ-NarX-like"/>
    <property type="match status" value="1"/>
</dbReference>
<keyword evidence="4" id="KW-0808">Transferase</keyword>
<dbReference type="Gene3D" id="3.30.565.10">
    <property type="entry name" value="Histidine kinase-like ATPase, C-terminal domain"/>
    <property type="match status" value="1"/>
</dbReference>
<reference evidence="12 13" key="1">
    <citation type="journal article" date="2023" name="Environ Microbiome">
        <title>A coral-associated actinobacterium mitigates coral bleaching under heat stress.</title>
        <authorList>
            <person name="Li J."/>
            <person name="Zou Y."/>
            <person name="Li Q."/>
            <person name="Zhang J."/>
            <person name="Bourne D.G."/>
            <person name="Lyu Y."/>
            <person name="Liu C."/>
            <person name="Zhang S."/>
        </authorList>
    </citation>
    <scope>NUCLEOTIDE SEQUENCE [LARGE SCALE GENOMIC DNA]</scope>
    <source>
        <strain evidence="12 13">SCSIO 13291</strain>
    </source>
</reference>
<feature type="transmembrane region" description="Helical" evidence="10">
    <location>
        <begin position="130"/>
        <end position="147"/>
    </location>
</feature>
<feature type="transmembrane region" description="Helical" evidence="10">
    <location>
        <begin position="421"/>
        <end position="442"/>
    </location>
</feature>
<feature type="transmembrane region" description="Helical" evidence="10">
    <location>
        <begin position="540"/>
        <end position="562"/>
    </location>
</feature>
<name>A0ABZ3C6T2_9ACTN</name>
<evidence type="ECO:0000313" key="12">
    <source>
        <dbReference type="EMBL" id="WZW98434.1"/>
    </source>
</evidence>
<evidence type="ECO:0000256" key="1">
    <source>
        <dbReference type="ARBA" id="ARBA00000085"/>
    </source>
</evidence>
<evidence type="ECO:0000256" key="6">
    <source>
        <dbReference type="ARBA" id="ARBA00022777"/>
    </source>
</evidence>
<feature type="transmembrane region" description="Helical" evidence="10">
    <location>
        <begin position="501"/>
        <end position="520"/>
    </location>
</feature>
<keyword evidence="8" id="KW-0902">Two-component regulatory system</keyword>
<evidence type="ECO:0000259" key="11">
    <source>
        <dbReference type="Pfam" id="PF07730"/>
    </source>
</evidence>
<dbReference type="RefSeq" id="WP_342372473.1">
    <property type="nucleotide sequence ID" value="NZ_CP115965.1"/>
</dbReference>
<feature type="compositionally biased region" description="Basic and acidic residues" evidence="9">
    <location>
        <begin position="9"/>
        <end position="28"/>
    </location>
</feature>
<evidence type="ECO:0000256" key="8">
    <source>
        <dbReference type="ARBA" id="ARBA00023012"/>
    </source>
</evidence>
<feature type="transmembrane region" description="Helical" evidence="10">
    <location>
        <begin position="153"/>
        <end position="175"/>
    </location>
</feature>
<keyword evidence="7" id="KW-0067">ATP-binding</keyword>
<dbReference type="InterPro" id="IPR036890">
    <property type="entry name" value="HATPase_C_sf"/>
</dbReference>
<evidence type="ECO:0000256" key="7">
    <source>
        <dbReference type="ARBA" id="ARBA00022840"/>
    </source>
</evidence>
<feature type="region of interest" description="Disordered" evidence="9">
    <location>
        <begin position="1"/>
        <end position="30"/>
    </location>
</feature>
<evidence type="ECO:0000256" key="9">
    <source>
        <dbReference type="SAM" id="MobiDB-lite"/>
    </source>
</evidence>
<dbReference type="PANTHER" id="PTHR24421">
    <property type="entry name" value="NITRATE/NITRITE SENSOR PROTEIN NARX-RELATED"/>
    <property type="match status" value="1"/>
</dbReference>
<evidence type="ECO:0000313" key="13">
    <source>
        <dbReference type="Proteomes" id="UP001434337"/>
    </source>
</evidence>
<dbReference type="EMBL" id="CP115965">
    <property type="protein sequence ID" value="WZW98434.1"/>
    <property type="molecule type" value="Genomic_DNA"/>
</dbReference>
<evidence type="ECO:0000256" key="3">
    <source>
        <dbReference type="ARBA" id="ARBA00022553"/>
    </source>
</evidence>
<evidence type="ECO:0000256" key="4">
    <source>
        <dbReference type="ARBA" id="ARBA00022679"/>
    </source>
</evidence>
<keyword evidence="10" id="KW-1133">Transmembrane helix</keyword>
<protein>
    <recommendedName>
        <fullName evidence="2">histidine kinase</fullName>
        <ecNumber evidence="2">2.7.13.3</ecNumber>
    </recommendedName>
</protein>
<dbReference type="Pfam" id="PF07730">
    <property type="entry name" value="HisKA_3"/>
    <property type="match status" value="1"/>
</dbReference>
<dbReference type="Proteomes" id="UP001434337">
    <property type="component" value="Chromosome"/>
</dbReference>
<keyword evidence="10" id="KW-0472">Membrane</keyword>
<keyword evidence="3" id="KW-0597">Phosphoprotein</keyword>
<feature type="domain" description="Signal transduction histidine kinase subgroup 3 dimerisation and phosphoacceptor" evidence="11">
    <location>
        <begin position="587"/>
        <end position="648"/>
    </location>
</feature>
<feature type="transmembrane region" description="Helical" evidence="10">
    <location>
        <begin position="469"/>
        <end position="489"/>
    </location>
</feature>
<dbReference type="EC" id="2.7.13.3" evidence="2"/>
<keyword evidence="5" id="KW-0547">Nucleotide-binding</keyword>
<accession>A0ABZ3C6T2</accession>
<feature type="transmembrane region" description="Helical" evidence="10">
    <location>
        <begin position="93"/>
        <end position="123"/>
    </location>
</feature>
<proteinExistence type="predicted"/>
<keyword evidence="10" id="KW-0812">Transmembrane</keyword>